<sequence>MKASKLMNTGMDYAQDAFEMAKDHMPSSHHLAKKKMMMDAKLAKGATKAMPAKVKRMELAKMIALPLAGALVALLFAPKSGKELRTDIKSKFVDVKDTGMEKTQELKGKYSADEETSYDPSDNYDESVEAHGNVHGTVAEPTGDETIPADKLDETLDDLGYSSEDELLNEDK</sequence>
<organism evidence="2 3">
    <name type="scientific">Desemzia incerta</name>
    <dbReference type="NCBI Taxonomy" id="82801"/>
    <lineage>
        <taxon>Bacteria</taxon>
        <taxon>Bacillati</taxon>
        <taxon>Bacillota</taxon>
        <taxon>Bacilli</taxon>
        <taxon>Lactobacillales</taxon>
        <taxon>Carnobacteriaceae</taxon>
        <taxon>Desemzia</taxon>
    </lineage>
</organism>
<dbReference type="Proteomes" id="UP000199136">
    <property type="component" value="Unassembled WGS sequence"/>
</dbReference>
<name>A0A1I5XJJ3_9LACT</name>
<keyword evidence="3" id="KW-1185">Reference proteome</keyword>
<evidence type="ECO:0000313" key="2">
    <source>
        <dbReference type="EMBL" id="SFQ32118.1"/>
    </source>
</evidence>
<dbReference type="OrthoDB" id="9810874at2"/>
<dbReference type="Pfam" id="PF12732">
    <property type="entry name" value="YtxH"/>
    <property type="match status" value="1"/>
</dbReference>
<gene>
    <name evidence="2" type="ORF">SAMN04488506_1423</name>
</gene>
<dbReference type="InterPro" id="IPR024623">
    <property type="entry name" value="YtxH"/>
</dbReference>
<evidence type="ECO:0000313" key="3">
    <source>
        <dbReference type="Proteomes" id="UP000199136"/>
    </source>
</evidence>
<protein>
    <submittedName>
        <fullName evidence="2">YtxH-like protein</fullName>
    </submittedName>
</protein>
<dbReference type="AlphaFoldDB" id="A0A1I5XJJ3"/>
<feature type="compositionally biased region" description="Acidic residues" evidence="1">
    <location>
        <begin position="113"/>
        <end position="127"/>
    </location>
</feature>
<feature type="compositionally biased region" description="Basic and acidic residues" evidence="1">
    <location>
        <begin position="101"/>
        <end position="112"/>
    </location>
</feature>
<feature type="region of interest" description="Disordered" evidence="1">
    <location>
        <begin position="101"/>
        <end position="150"/>
    </location>
</feature>
<accession>A0A1I5XJJ3</accession>
<evidence type="ECO:0000256" key="1">
    <source>
        <dbReference type="SAM" id="MobiDB-lite"/>
    </source>
</evidence>
<dbReference type="EMBL" id="FOXW01000005">
    <property type="protein sequence ID" value="SFQ32118.1"/>
    <property type="molecule type" value="Genomic_DNA"/>
</dbReference>
<dbReference type="RefSeq" id="WP_092480475.1">
    <property type="nucleotide sequence ID" value="NZ_FOXW01000005.1"/>
</dbReference>
<proteinExistence type="predicted"/>
<reference evidence="2 3" key="1">
    <citation type="submission" date="2016-10" db="EMBL/GenBank/DDBJ databases">
        <authorList>
            <person name="de Groot N.N."/>
        </authorList>
    </citation>
    <scope>NUCLEOTIDE SEQUENCE [LARGE SCALE GENOMIC DNA]</scope>
    <source>
        <strain evidence="2 3">DSM 20581</strain>
    </source>
</reference>